<reference evidence="1 2" key="1">
    <citation type="submission" date="2016-03" db="EMBL/GenBank/DDBJ databases">
        <title>Whole genome sequencing of Grifola frondosa 9006-11.</title>
        <authorList>
            <person name="Min B."/>
            <person name="Park H."/>
            <person name="Kim J.-G."/>
            <person name="Cho H."/>
            <person name="Oh Y.-L."/>
            <person name="Kong W.-S."/>
            <person name="Choi I.-G."/>
        </authorList>
    </citation>
    <scope>NUCLEOTIDE SEQUENCE [LARGE SCALE GENOMIC DNA]</scope>
    <source>
        <strain evidence="1 2">9006-11</strain>
    </source>
</reference>
<comment type="caution">
    <text evidence="1">The sequence shown here is derived from an EMBL/GenBank/DDBJ whole genome shotgun (WGS) entry which is preliminary data.</text>
</comment>
<dbReference type="Proteomes" id="UP000092993">
    <property type="component" value="Unassembled WGS sequence"/>
</dbReference>
<proteinExistence type="predicted"/>
<name>A0A1C7MLV0_GRIFR</name>
<evidence type="ECO:0000313" key="1">
    <source>
        <dbReference type="EMBL" id="OBZ77832.1"/>
    </source>
</evidence>
<sequence>MSRLLRNSLSDKYSSTGALEYYSCGDLAYRAFGACKVQFSVIAESDCRRPLRSIEQRQDRQSRTFATCLIRLSMIYTHID</sequence>
<gene>
    <name evidence="1" type="ORF">A0H81_02153</name>
</gene>
<protein>
    <submittedName>
        <fullName evidence="1">Uncharacterized protein</fullName>
    </submittedName>
</protein>
<evidence type="ECO:0000313" key="2">
    <source>
        <dbReference type="Proteomes" id="UP000092993"/>
    </source>
</evidence>
<organism evidence="1 2">
    <name type="scientific">Grifola frondosa</name>
    <name type="common">Maitake</name>
    <name type="synonym">Polyporus frondosus</name>
    <dbReference type="NCBI Taxonomy" id="5627"/>
    <lineage>
        <taxon>Eukaryota</taxon>
        <taxon>Fungi</taxon>
        <taxon>Dikarya</taxon>
        <taxon>Basidiomycota</taxon>
        <taxon>Agaricomycotina</taxon>
        <taxon>Agaricomycetes</taxon>
        <taxon>Polyporales</taxon>
        <taxon>Grifolaceae</taxon>
        <taxon>Grifola</taxon>
    </lineage>
</organism>
<dbReference type="EMBL" id="LUGG01000002">
    <property type="protein sequence ID" value="OBZ77832.1"/>
    <property type="molecule type" value="Genomic_DNA"/>
</dbReference>
<dbReference type="AlphaFoldDB" id="A0A1C7MLV0"/>
<keyword evidence="2" id="KW-1185">Reference proteome</keyword>
<accession>A0A1C7MLV0</accession>